<name>A0A841I4Z1_9DEIO</name>
<keyword evidence="4" id="KW-0804">Transcription</keyword>
<keyword evidence="2" id="KW-0805">Transcription regulation</keyword>
<dbReference type="EMBL" id="JACHHG010000012">
    <property type="protein sequence ID" value="MBB6099498.1"/>
    <property type="molecule type" value="Genomic_DNA"/>
</dbReference>
<dbReference type="InterPro" id="IPR005119">
    <property type="entry name" value="LysR_subst-bd"/>
</dbReference>
<dbReference type="InterPro" id="IPR036390">
    <property type="entry name" value="WH_DNA-bd_sf"/>
</dbReference>
<dbReference type="GO" id="GO:0005829">
    <property type="term" value="C:cytosol"/>
    <property type="evidence" value="ECO:0007669"/>
    <property type="project" value="TreeGrafter"/>
</dbReference>
<sequence length="299" mass="32161">MPPDLSRVTLVQLRAFLTVLEAGSFGEAALRLEVTQSSVSYAVAELERALGARLLERGRQGARPTSLGERVASHARAMLAALEAAAQEVELEAGTLRGTLRIASIRSAATVLLPPLMHAFGQGHPQVRFELLNIDRTPEQVDTLVLSGQADLGLASLPTAPELLGWELLRDEFLLLWPDEPRHAAPGWPEVQGRPFIAGAADCARRILPHAQQHGYPLQPAYVVPEDSVMMSMVAHGMGVGVLPALAAQPLPPGVRTWPLPTPLWRSLGVMAAPHAARLPLVAAFLQHLRVACRTLLEA</sequence>
<dbReference type="SUPFAM" id="SSF46785">
    <property type="entry name" value="Winged helix' DNA-binding domain"/>
    <property type="match status" value="1"/>
</dbReference>
<organism evidence="6 7">
    <name type="scientific">Deinobacterium chartae</name>
    <dbReference type="NCBI Taxonomy" id="521158"/>
    <lineage>
        <taxon>Bacteria</taxon>
        <taxon>Thermotogati</taxon>
        <taxon>Deinococcota</taxon>
        <taxon>Deinococci</taxon>
        <taxon>Deinococcales</taxon>
        <taxon>Deinococcaceae</taxon>
        <taxon>Deinobacterium</taxon>
    </lineage>
</organism>
<dbReference type="InterPro" id="IPR000847">
    <property type="entry name" value="LysR_HTH_N"/>
</dbReference>
<dbReference type="Gene3D" id="1.10.10.10">
    <property type="entry name" value="Winged helix-like DNA-binding domain superfamily/Winged helix DNA-binding domain"/>
    <property type="match status" value="1"/>
</dbReference>
<proteinExistence type="inferred from homology"/>
<reference evidence="6 7" key="1">
    <citation type="submission" date="2020-08" db="EMBL/GenBank/DDBJ databases">
        <title>Genomic Encyclopedia of Type Strains, Phase IV (KMG-IV): sequencing the most valuable type-strain genomes for metagenomic binning, comparative biology and taxonomic classification.</title>
        <authorList>
            <person name="Goeker M."/>
        </authorList>
    </citation>
    <scope>NUCLEOTIDE SEQUENCE [LARGE SCALE GENOMIC DNA]</scope>
    <source>
        <strain evidence="6 7">DSM 21458</strain>
    </source>
</reference>
<comment type="caution">
    <text evidence="6">The sequence shown here is derived from an EMBL/GenBank/DDBJ whole genome shotgun (WGS) entry which is preliminary data.</text>
</comment>
<dbReference type="Gene3D" id="3.40.190.290">
    <property type="match status" value="1"/>
</dbReference>
<dbReference type="Pfam" id="PF03466">
    <property type="entry name" value="LysR_substrate"/>
    <property type="match status" value="1"/>
</dbReference>
<dbReference type="Pfam" id="PF00126">
    <property type="entry name" value="HTH_1"/>
    <property type="match status" value="1"/>
</dbReference>
<feature type="domain" description="HTH lysR-type" evidence="5">
    <location>
        <begin position="8"/>
        <end position="65"/>
    </location>
</feature>
<keyword evidence="7" id="KW-1185">Reference proteome</keyword>
<keyword evidence="3 6" id="KW-0238">DNA-binding</keyword>
<comment type="similarity">
    <text evidence="1">Belongs to the LysR transcriptional regulatory family.</text>
</comment>
<evidence type="ECO:0000256" key="1">
    <source>
        <dbReference type="ARBA" id="ARBA00009437"/>
    </source>
</evidence>
<evidence type="ECO:0000256" key="3">
    <source>
        <dbReference type="ARBA" id="ARBA00023125"/>
    </source>
</evidence>
<evidence type="ECO:0000256" key="2">
    <source>
        <dbReference type="ARBA" id="ARBA00023015"/>
    </source>
</evidence>
<evidence type="ECO:0000313" key="6">
    <source>
        <dbReference type="EMBL" id="MBB6099498.1"/>
    </source>
</evidence>
<dbReference type="FunFam" id="1.10.10.10:FF:000001">
    <property type="entry name" value="LysR family transcriptional regulator"/>
    <property type="match status" value="1"/>
</dbReference>
<dbReference type="Proteomes" id="UP000569951">
    <property type="component" value="Unassembled WGS sequence"/>
</dbReference>
<dbReference type="PROSITE" id="PS50931">
    <property type="entry name" value="HTH_LYSR"/>
    <property type="match status" value="1"/>
</dbReference>
<dbReference type="GO" id="GO:0003700">
    <property type="term" value="F:DNA-binding transcription factor activity"/>
    <property type="evidence" value="ECO:0007669"/>
    <property type="project" value="InterPro"/>
</dbReference>
<dbReference type="PANTHER" id="PTHR30419">
    <property type="entry name" value="HTH-TYPE TRANSCRIPTIONAL REGULATOR YBHD"/>
    <property type="match status" value="1"/>
</dbReference>
<dbReference type="RefSeq" id="WP_183988249.1">
    <property type="nucleotide sequence ID" value="NZ_JACHHG010000012.1"/>
</dbReference>
<evidence type="ECO:0000259" key="5">
    <source>
        <dbReference type="PROSITE" id="PS50931"/>
    </source>
</evidence>
<dbReference type="CDD" id="cd05466">
    <property type="entry name" value="PBP2_LTTR_substrate"/>
    <property type="match status" value="1"/>
</dbReference>
<dbReference type="PRINTS" id="PR00039">
    <property type="entry name" value="HTHLYSR"/>
</dbReference>
<dbReference type="GO" id="GO:0003677">
    <property type="term" value="F:DNA binding"/>
    <property type="evidence" value="ECO:0007669"/>
    <property type="project" value="UniProtKB-KW"/>
</dbReference>
<dbReference type="SUPFAM" id="SSF53850">
    <property type="entry name" value="Periplasmic binding protein-like II"/>
    <property type="match status" value="1"/>
</dbReference>
<accession>A0A841I4Z1</accession>
<dbReference type="InterPro" id="IPR050950">
    <property type="entry name" value="HTH-type_LysR_regulators"/>
</dbReference>
<dbReference type="PANTHER" id="PTHR30419:SF8">
    <property type="entry name" value="NITROGEN ASSIMILATION TRANSCRIPTIONAL ACTIVATOR-RELATED"/>
    <property type="match status" value="1"/>
</dbReference>
<gene>
    <name evidence="6" type="ORF">HNR42_002948</name>
</gene>
<dbReference type="AlphaFoldDB" id="A0A841I4Z1"/>
<dbReference type="InterPro" id="IPR036388">
    <property type="entry name" value="WH-like_DNA-bd_sf"/>
</dbReference>
<evidence type="ECO:0000256" key="4">
    <source>
        <dbReference type="ARBA" id="ARBA00023163"/>
    </source>
</evidence>
<protein>
    <submittedName>
        <fullName evidence="6">DNA-binding transcriptional LysR family regulator</fullName>
    </submittedName>
</protein>
<evidence type="ECO:0000313" key="7">
    <source>
        <dbReference type="Proteomes" id="UP000569951"/>
    </source>
</evidence>